<dbReference type="Pfam" id="PF00472">
    <property type="entry name" value="RF-1"/>
    <property type="match status" value="1"/>
</dbReference>
<comment type="similarity">
    <text evidence="1">Belongs to the prokaryotic/mitochondrial release factor family.</text>
</comment>
<dbReference type="InterPro" id="IPR045853">
    <property type="entry name" value="Pep_chain_release_fac_I_sf"/>
</dbReference>
<evidence type="ECO:0000259" key="4">
    <source>
        <dbReference type="PROSITE" id="PS00745"/>
    </source>
</evidence>
<dbReference type="PANTHER" id="PTHR43116">
    <property type="entry name" value="PEPTIDE CHAIN RELEASE FACTOR 2"/>
    <property type="match status" value="1"/>
</dbReference>
<dbReference type="InterPro" id="IPR017509">
    <property type="entry name" value="PrfH"/>
</dbReference>
<dbReference type="RefSeq" id="WP_149526518.1">
    <property type="nucleotide sequence ID" value="NZ_CP030848.1"/>
</dbReference>
<dbReference type="SUPFAM" id="SSF75620">
    <property type="entry name" value="Release factor"/>
    <property type="match status" value="1"/>
</dbReference>
<dbReference type="Gene3D" id="3.30.160.20">
    <property type="match status" value="1"/>
</dbReference>
<evidence type="ECO:0000313" key="5">
    <source>
        <dbReference type="EMBL" id="MDM1047647.1"/>
    </source>
</evidence>
<accession>A0ABT7NK99</accession>
<protein>
    <submittedName>
        <fullName evidence="5">Peptide chain release factor H</fullName>
    </submittedName>
</protein>
<feature type="coiled-coil region" evidence="2">
    <location>
        <begin position="146"/>
        <end position="173"/>
    </location>
</feature>
<feature type="compositionally biased region" description="Polar residues" evidence="3">
    <location>
        <begin position="173"/>
        <end position="188"/>
    </location>
</feature>
<name>A0ABT7NK99_9SPHI</name>
<feature type="region of interest" description="Disordered" evidence="3">
    <location>
        <begin position="173"/>
        <end position="208"/>
    </location>
</feature>
<feature type="compositionally biased region" description="Basic and acidic residues" evidence="3">
    <location>
        <begin position="198"/>
        <end position="208"/>
    </location>
</feature>
<evidence type="ECO:0000313" key="6">
    <source>
        <dbReference type="Proteomes" id="UP001170954"/>
    </source>
</evidence>
<proteinExistence type="inferred from homology"/>
<dbReference type="NCBIfam" id="TIGR03072">
    <property type="entry name" value="release_prfH"/>
    <property type="match status" value="1"/>
</dbReference>
<sequence length="208" mass="23309">MKIQLQISSGRGPKECCMAVANVFALMLLEANALEIELKVLQEERSEGLASSILLEVKGKQCVRFASQWIGTIQWKCESPFRPKHPRKNWFIAVQQVDDLERLDGISESDIVFQTMRSSGAGGQHVNKVSSAVRAMHKPTGISVQVMDTRSQLQNKQLAVKRIQEKVDALNSSAQASAKRSNWEQQIQVDRGNPSRIFEGKGFKERSK</sequence>
<dbReference type="Gene3D" id="3.30.70.1660">
    <property type="match status" value="1"/>
</dbReference>
<reference evidence="5" key="1">
    <citation type="submission" date="2020-06" db="EMBL/GenBank/DDBJ databases">
        <authorList>
            <person name="Dong N."/>
        </authorList>
    </citation>
    <scope>NUCLEOTIDE SEQUENCE</scope>
    <source>
        <strain evidence="5">R1692</strain>
    </source>
</reference>
<evidence type="ECO:0000256" key="3">
    <source>
        <dbReference type="SAM" id="MobiDB-lite"/>
    </source>
</evidence>
<evidence type="ECO:0000256" key="1">
    <source>
        <dbReference type="ARBA" id="ARBA00010835"/>
    </source>
</evidence>
<dbReference type="InterPro" id="IPR000352">
    <property type="entry name" value="Pep_chain_release_fac_I"/>
</dbReference>
<dbReference type="Proteomes" id="UP001170954">
    <property type="component" value="Unassembled WGS sequence"/>
</dbReference>
<reference evidence="5" key="2">
    <citation type="journal article" date="2022" name="Sci. Total Environ.">
        <title>Prevalence, transmission, and molecular epidemiology of tet(X)-positive bacteria among humans, animals, and environmental niches in China: An epidemiological, and genomic-based study.</title>
        <authorList>
            <person name="Dong N."/>
            <person name="Zeng Y."/>
            <person name="Cai C."/>
            <person name="Sun C."/>
            <person name="Lu J."/>
            <person name="Liu C."/>
            <person name="Zhou H."/>
            <person name="Sun Q."/>
            <person name="Shu L."/>
            <person name="Wang H."/>
            <person name="Wang Y."/>
            <person name="Wang S."/>
            <person name="Wu C."/>
            <person name="Chan E.W."/>
            <person name="Chen G."/>
            <person name="Shen Z."/>
            <person name="Chen S."/>
            <person name="Zhang R."/>
        </authorList>
    </citation>
    <scope>NUCLEOTIDE SEQUENCE</scope>
    <source>
        <strain evidence="5">R1692</strain>
    </source>
</reference>
<keyword evidence="2" id="KW-0175">Coiled coil</keyword>
<dbReference type="PANTHER" id="PTHR43116:SF3">
    <property type="entry name" value="CLASS I PEPTIDE CHAIN RELEASE FACTOR"/>
    <property type="match status" value="1"/>
</dbReference>
<dbReference type="EMBL" id="JACAGK010000010">
    <property type="protein sequence ID" value="MDM1047647.1"/>
    <property type="molecule type" value="Genomic_DNA"/>
</dbReference>
<dbReference type="PROSITE" id="PS00745">
    <property type="entry name" value="RF_PROK_I"/>
    <property type="match status" value="1"/>
</dbReference>
<organism evidence="5 6">
    <name type="scientific">Sphingobacterium hotanense</name>
    <dbReference type="NCBI Taxonomy" id="649196"/>
    <lineage>
        <taxon>Bacteria</taxon>
        <taxon>Pseudomonadati</taxon>
        <taxon>Bacteroidota</taxon>
        <taxon>Sphingobacteriia</taxon>
        <taxon>Sphingobacteriales</taxon>
        <taxon>Sphingobacteriaceae</taxon>
        <taxon>Sphingobacterium</taxon>
    </lineage>
</organism>
<evidence type="ECO:0000256" key="2">
    <source>
        <dbReference type="SAM" id="Coils"/>
    </source>
</evidence>
<comment type="caution">
    <text evidence="5">The sequence shown here is derived from an EMBL/GenBank/DDBJ whole genome shotgun (WGS) entry which is preliminary data.</text>
</comment>
<gene>
    <name evidence="5" type="ORF">HX018_05245</name>
</gene>
<keyword evidence="6" id="KW-1185">Reference proteome</keyword>
<feature type="domain" description="Prokaryotic-type class I peptide chain release factors" evidence="4">
    <location>
        <begin position="117"/>
        <end position="133"/>
    </location>
</feature>